<protein>
    <submittedName>
        <fullName evidence="5">RALGAPA1 protein</fullName>
    </submittedName>
</protein>
<feature type="compositionally biased region" description="Acidic residues" evidence="3">
    <location>
        <begin position="869"/>
        <end position="892"/>
    </location>
</feature>
<dbReference type="FunFam" id="3.40.50.11210:FF:000001">
    <property type="entry name" value="Ral GTPase-activating protein subunit alpha-1 isoform 1"/>
    <property type="match status" value="1"/>
</dbReference>
<feature type="compositionally biased region" description="Low complexity" evidence="3">
    <location>
        <begin position="1127"/>
        <end position="1149"/>
    </location>
</feature>
<dbReference type="GO" id="GO:0005634">
    <property type="term" value="C:nucleus"/>
    <property type="evidence" value="ECO:0007669"/>
    <property type="project" value="InterPro"/>
</dbReference>
<dbReference type="InterPro" id="IPR035974">
    <property type="entry name" value="Rap/Ran-GAP_sf"/>
</dbReference>
<feature type="region of interest" description="Disordered" evidence="3">
    <location>
        <begin position="1777"/>
        <end position="1820"/>
    </location>
</feature>
<dbReference type="PROSITE" id="PS50085">
    <property type="entry name" value="RAPGAP"/>
    <property type="match status" value="1"/>
</dbReference>
<feature type="region of interest" description="Disordered" evidence="3">
    <location>
        <begin position="729"/>
        <end position="752"/>
    </location>
</feature>
<feature type="compositionally biased region" description="Polar residues" evidence="3">
    <location>
        <begin position="1106"/>
        <end position="1126"/>
    </location>
</feature>
<dbReference type="GO" id="GO:0005096">
    <property type="term" value="F:GTPase activator activity"/>
    <property type="evidence" value="ECO:0007669"/>
    <property type="project" value="UniProtKB-KW"/>
</dbReference>
<dbReference type="GO" id="GO:0005737">
    <property type="term" value="C:cytoplasm"/>
    <property type="evidence" value="ECO:0007669"/>
    <property type="project" value="TreeGrafter"/>
</dbReference>
<name>A0A8K0ETC0_BRALA</name>
<keyword evidence="2" id="KW-0597">Phosphoprotein</keyword>
<organism evidence="5 6">
    <name type="scientific">Branchiostoma lanceolatum</name>
    <name type="common">Common lancelet</name>
    <name type="synonym">Amphioxus lanceolatum</name>
    <dbReference type="NCBI Taxonomy" id="7740"/>
    <lineage>
        <taxon>Eukaryota</taxon>
        <taxon>Metazoa</taxon>
        <taxon>Chordata</taxon>
        <taxon>Cephalochordata</taxon>
        <taxon>Leptocardii</taxon>
        <taxon>Amphioxiformes</taxon>
        <taxon>Branchiostomatidae</taxon>
        <taxon>Branchiostoma</taxon>
    </lineage>
</organism>
<dbReference type="InterPro" id="IPR016024">
    <property type="entry name" value="ARM-type_fold"/>
</dbReference>
<dbReference type="OrthoDB" id="19311at2759"/>
<sequence>MFKKAHGDVKKSTQKVLDPKKDSVTRLKHLRTVLENTEQDEVKQFFDLYYSHIYQVFYDNFILVETSLRQKAHKAQREELDAVLFVFEKILTLLPDLIHQRWQFHSIGRLMKKLLHPGNSLKLRREGVRLYMLWLQALQENASEECLLIFACLIPGFPSPSSDSGMYTLEGLVTGAFHNGSASDAVVPTEISAVLTPQSGERVTDDQTKFFLDAVLEFMVIQVRKLEWKDAQFQPKGFNFLFQHFKQHYLTHIFPSMSSTTSLYQPNLVIPQPRTHRQGDRTDSARGGDPYLSARVSVIRWVVAFTHELRKPPQSPTGTSQGVPHDEQQKKHILTQKNLEESSEKAASSQDTADTRADTGEQSHSNTSTLTEKEPSTSSISSLEEGVHSELSDSDMVKAILFSSRRNVDFVHEMLRQGMLLPFTETSAVRKVIKVYQDWIQQDHPVFMEEPDQFVCSPMLGIASDPSSQPQDSPLQQETSTDGPPQVASEAETAGYPLRKSQSKSRLRAASYVGAINTAVSEEEGVENVRAGKNPTLQVFFTNSANIFLIEPSYQEAKLVDDQVDMCKKVLNIYRWTVMNVQMDKKTWEQLLLVLLRITEATLKDQPVGRGKNTLGGRLAAALFQTLIVTWIKACLNVHISHELWDQLLRVLSSLTQWEELITEWAKTIETLTRVLARQVYGLDLNDLPLDKLSEQKAKRRKGKGIPVSKKTRTAERSFSRGWSRYEGNKEKAEQMRHRSATTVGAGASRESNIQQAAARARIGALVGRHRPKLERTRSQSGEPAMMQEDSQYPLVRSSSASDIMEEFARDRLRVDSIDLQGEDMGSHDSLDEFIKQRLQDLKKDGETFPDGVPLIQLDIEDDLETTSTEYDYDEDSCDDSEDDADSQDEDNDSKSSLQYMYCSLKDNYETEALSSRLEYKLPVSECQEVKARNNEKIMLDTLCMEHQQKVLAHGAFPIDIDKAVAGKDQKEVSQRQAKESTFVFGERNENVEARLLDCEEPGTDMSREKMALTEETVPLLWENVSPAVSDTCSSDQKELYADRVWSILNNGQSFSSETSAVSTDTTCSVGDVVIGALGSEDKEVASYCTLGDTASEDSVTLGHSGDSSTGHRTTPESATMSRGSATPSPSSPTSPSSRTPSPTILLSPSPTPSPTAMLESSPEQIPGQNHSPAAESMKIDGEVLVELDSSEVQSEDSSVVTGGSLQGWFPDAAVIVWRRMLGILGDVNEIQDPEIHSQVFDYLCELSLVLMKLRENLGITTDNLATPPPPELLPPLNEFAPWLFKAISLPNKYKKGQLFAYKLLCRTTIRRHDTELSKEHLALFFHALHHGLLSADQDIVNVLVKNCCPLFFALDLSGSSMLVLDFIHAANTVANSSDMNAPRSEAQALLGSLLCIPNLLHDMPVLHPTSAETATMTCKDVKDHIVNILLKSGKKEPNVQARCTVLSCLGIYLYEELAHSTHHPKMKDAINVLLASLKFNHKTVAQVASDMLLLLAQQVDRLAHLQNDLPKKITESIALTITSLLSSPETSTTEADKKVVVSMLFCLLEWCMALPISVLLTTSAENKRSLILTVFKVLQTAVQGASSPRHSVVLSELESICLDSVKDVTGRSEPASPATPPGAEQGILEEETTSSPSFEYPQEGLDMVSLAARTVLSHLVDHIGHFPLGGGPAVLNSLVHEIDDCPELTFMDDLTLEIFQAPNVQFFVLNNKNIISVVEIPAEDLPGGGATGGLTTGKTQARLIVRDIGGKYAWDCSILWGPPRCRTGSCQAPVQLGSAPLHDPSLAPDPGQGGETDQDPQSQLHPRDSGTMPAWDNTPQHQDVLDEMLQYIGHTSPECLQKPGEPLNKPAFPPEEIVAEREDSTIQAVLQQRDIEADYVGQHINDSSMVASDMTETCSYDPKSPFHHCRFLLSQLGMLAWEKRPHLDLLRKNDRLLRELKNLDSRHCRETHKIAVIYVAEGQEDKHSILSNPGGSQAYEDFVAGLAWEVDLTGHRGFMGGLQRNRSTGDTAPYFATSTMEVIFHVATRMPTTTDDSRTKKLRHLGNDEVHIVWSEHTRDYRHGIIATEFGDVLIVIYPLSNHLYRIQIRRKPQVPFFGPLFDGAIVDYKVLPDLVRATAINASRAKRANIPLYQRFPLLVLAMELPDAISPVLFTQTIDCQPYYTNSAVLRVL</sequence>
<dbReference type="Pfam" id="PF02145">
    <property type="entry name" value="Rap_GAP"/>
    <property type="match status" value="1"/>
</dbReference>
<feature type="compositionally biased region" description="Low complexity" evidence="3">
    <location>
        <begin position="464"/>
        <end position="477"/>
    </location>
</feature>
<keyword evidence="6" id="KW-1185">Reference proteome</keyword>
<dbReference type="PANTHER" id="PTHR10063:SF11">
    <property type="entry name" value="RHO GTPASE-ACTIVATING PROTEIN CG5521-RELATED"/>
    <property type="match status" value="1"/>
</dbReference>
<dbReference type="SUPFAM" id="SSF48371">
    <property type="entry name" value="ARM repeat"/>
    <property type="match status" value="1"/>
</dbReference>
<dbReference type="GO" id="GO:0051056">
    <property type="term" value="P:regulation of small GTPase mediated signal transduction"/>
    <property type="evidence" value="ECO:0007669"/>
    <property type="project" value="InterPro"/>
</dbReference>
<dbReference type="PANTHER" id="PTHR10063">
    <property type="entry name" value="TUBERIN"/>
    <property type="match status" value="1"/>
</dbReference>
<dbReference type="Proteomes" id="UP000838412">
    <property type="component" value="Chromosome 4"/>
</dbReference>
<feature type="region of interest" description="Disordered" evidence="3">
    <location>
        <begin position="458"/>
        <end position="502"/>
    </location>
</feature>
<dbReference type="Gene3D" id="3.40.50.11210">
    <property type="entry name" value="Rap/Ran-GAP"/>
    <property type="match status" value="1"/>
</dbReference>
<evidence type="ECO:0000313" key="6">
    <source>
        <dbReference type="Proteomes" id="UP000838412"/>
    </source>
</evidence>
<dbReference type="Pfam" id="PF20412">
    <property type="entry name" value="RALGAPB_N"/>
    <property type="match status" value="1"/>
</dbReference>
<feature type="region of interest" description="Disordered" evidence="3">
    <location>
        <begin position="1096"/>
        <end position="1174"/>
    </location>
</feature>
<dbReference type="InterPro" id="IPR027107">
    <property type="entry name" value="Tuberin/Ral-act_asu"/>
</dbReference>
<dbReference type="InterPro" id="IPR046859">
    <property type="entry name" value="RGPA/RALGAPB_N"/>
</dbReference>
<dbReference type="SUPFAM" id="SSF111347">
    <property type="entry name" value="Rap/Ran-GAP"/>
    <property type="match status" value="1"/>
</dbReference>
<evidence type="ECO:0000256" key="2">
    <source>
        <dbReference type="ARBA" id="ARBA00022553"/>
    </source>
</evidence>
<proteinExistence type="predicted"/>
<evidence type="ECO:0000259" key="4">
    <source>
        <dbReference type="PROSITE" id="PS50085"/>
    </source>
</evidence>
<feature type="region of interest" description="Disordered" evidence="3">
    <location>
        <begin position="310"/>
        <end position="389"/>
    </location>
</feature>
<feature type="region of interest" description="Disordered" evidence="3">
    <location>
        <begin position="869"/>
        <end position="896"/>
    </location>
</feature>
<evidence type="ECO:0000256" key="1">
    <source>
        <dbReference type="ARBA" id="ARBA00022468"/>
    </source>
</evidence>
<accession>A0A8K0ETC0</accession>
<gene>
    <name evidence="5" type="primary">RALGAPA1</name>
    <name evidence="5" type="ORF">BLAG_LOCUS17632</name>
</gene>
<dbReference type="EMBL" id="OV696689">
    <property type="protein sequence ID" value="CAH1262676.1"/>
    <property type="molecule type" value="Genomic_DNA"/>
</dbReference>
<feature type="compositionally biased region" description="Polar residues" evidence="3">
    <location>
        <begin position="1162"/>
        <end position="1172"/>
    </location>
</feature>
<evidence type="ECO:0000256" key="3">
    <source>
        <dbReference type="SAM" id="MobiDB-lite"/>
    </source>
</evidence>
<keyword evidence="1" id="KW-0343">GTPase activation</keyword>
<dbReference type="InterPro" id="IPR000331">
    <property type="entry name" value="Rap/Ran_GAP_dom"/>
</dbReference>
<evidence type="ECO:0000313" key="5">
    <source>
        <dbReference type="EMBL" id="CAH1262676.1"/>
    </source>
</evidence>
<feature type="region of interest" description="Disordered" evidence="3">
    <location>
        <begin position="1609"/>
        <end position="1637"/>
    </location>
</feature>
<feature type="domain" description="Rap-GAP" evidence="4">
    <location>
        <begin position="1941"/>
        <end position="2150"/>
    </location>
</feature>
<feature type="compositionally biased region" description="Polar residues" evidence="3">
    <location>
        <begin position="362"/>
        <end position="382"/>
    </location>
</feature>
<feature type="region of interest" description="Disordered" evidence="3">
    <location>
        <begin position="774"/>
        <end position="795"/>
    </location>
</feature>
<reference evidence="5" key="1">
    <citation type="submission" date="2022-01" db="EMBL/GenBank/DDBJ databases">
        <authorList>
            <person name="Braso-Vives M."/>
        </authorList>
    </citation>
    <scope>NUCLEOTIDE SEQUENCE</scope>
</reference>